<evidence type="ECO:0000256" key="1">
    <source>
        <dbReference type="SAM" id="MobiDB-lite"/>
    </source>
</evidence>
<organism evidence="3 4">
    <name type="scientific">Helicocarpus griseus UAMH5409</name>
    <dbReference type="NCBI Taxonomy" id="1447875"/>
    <lineage>
        <taxon>Eukaryota</taxon>
        <taxon>Fungi</taxon>
        <taxon>Dikarya</taxon>
        <taxon>Ascomycota</taxon>
        <taxon>Pezizomycotina</taxon>
        <taxon>Eurotiomycetes</taxon>
        <taxon>Eurotiomycetidae</taxon>
        <taxon>Onygenales</taxon>
        <taxon>Ajellomycetaceae</taxon>
        <taxon>Helicocarpus</taxon>
    </lineage>
</organism>
<comment type="caution">
    <text evidence="3">The sequence shown here is derived from an EMBL/GenBank/DDBJ whole genome shotgun (WGS) entry which is preliminary data.</text>
</comment>
<dbReference type="Pfam" id="PF13391">
    <property type="entry name" value="HNH_2"/>
    <property type="match status" value="1"/>
</dbReference>
<evidence type="ECO:0000259" key="2">
    <source>
        <dbReference type="Pfam" id="PF13391"/>
    </source>
</evidence>
<feature type="compositionally biased region" description="Basic residues" evidence="1">
    <location>
        <begin position="288"/>
        <end position="300"/>
    </location>
</feature>
<dbReference type="AlphaFoldDB" id="A0A2B7XU92"/>
<feature type="region of interest" description="Disordered" evidence="1">
    <location>
        <begin position="278"/>
        <end position="379"/>
    </location>
</feature>
<name>A0A2B7XU92_9EURO</name>
<feature type="compositionally biased region" description="Low complexity" evidence="1">
    <location>
        <begin position="411"/>
        <end position="426"/>
    </location>
</feature>
<protein>
    <recommendedName>
        <fullName evidence="2">HNH nuclease domain-containing protein</fullName>
    </recommendedName>
</protein>
<feature type="compositionally biased region" description="Polar residues" evidence="1">
    <location>
        <begin position="327"/>
        <end position="348"/>
    </location>
</feature>
<keyword evidence="4" id="KW-1185">Reference proteome</keyword>
<proteinExistence type="predicted"/>
<evidence type="ECO:0000313" key="3">
    <source>
        <dbReference type="EMBL" id="PGH15334.1"/>
    </source>
</evidence>
<feature type="compositionally biased region" description="Polar residues" evidence="1">
    <location>
        <begin position="309"/>
        <end position="319"/>
    </location>
</feature>
<dbReference type="EMBL" id="PDNB01000026">
    <property type="protein sequence ID" value="PGH15334.1"/>
    <property type="molecule type" value="Genomic_DNA"/>
</dbReference>
<feature type="compositionally biased region" description="Basic and acidic residues" evidence="1">
    <location>
        <begin position="354"/>
        <end position="379"/>
    </location>
</feature>
<sequence>MDLQAEEPSQGHGSPIREPTPSPPIRDAPLASQPALPEQPQFIIICHPAWNDGYNIFLMLPCLNDTGNGLIQSGTIWLAAALIAGNAFDGYLSTSKDPSDTPSRVRLNYDQLPEWWHHTDERILTAPAGLSNASSFVYAVDQSCVISGHLTGTRSAHLCPASEEVWFRDNLMDVRYFPDGLNVPANSVLLRADLQIAFDQQQAFVFVPRGENIVIQFLRALPDILGLYNNQKVALNTRVSGHALFIRFAWASFKYFRHPGTKGPGVLYIKGPVNLHADPGVGSQERPSKRRKSNAPKKTTRQQPERKGTLSTSQPSAASVDTEDVSIISSTAESRQSRDTASSQNSLNEEAEDWKEFSEDFPDLHEIDQPAELEPRARPDYFSLQIYPGYRRIERLREKALEQQRAENLAPKSSASISPEESSTEP</sequence>
<dbReference type="STRING" id="1447875.A0A2B7XU92"/>
<feature type="region of interest" description="Disordered" evidence="1">
    <location>
        <begin position="402"/>
        <end position="426"/>
    </location>
</feature>
<feature type="domain" description="HNH nuclease" evidence="2">
    <location>
        <begin position="144"/>
        <end position="202"/>
    </location>
</feature>
<feature type="region of interest" description="Disordered" evidence="1">
    <location>
        <begin position="1"/>
        <end position="33"/>
    </location>
</feature>
<accession>A0A2B7XU92</accession>
<dbReference type="InterPro" id="IPR003615">
    <property type="entry name" value="HNH_nuc"/>
</dbReference>
<evidence type="ECO:0000313" key="4">
    <source>
        <dbReference type="Proteomes" id="UP000223968"/>
    </source>
</evidence>
<dbReference type="Proteomes" id="UP000223968">
    <property type="component" value="Unassembled WGS sequence"/>
</dbReference>
<gene>
    <name evidence="3" type="ORF">AJ79_02500</name>
</gene>
<reference evidence="3 4" key="1">
    <citation type="submission" date="2017-10" db="EMBL/GenBank/DDBJ databases">
        <title>Comparative genomics in systemic dimorphic fungi from Ajellomycetaceae.</title>
        <authorList>
            <person name="Munoz J.F."/>
            <person name="Mcewen J.G."/>
            <person name="Clay O.K."/>
            <person name="Cuomo C.A."/>
        </authorList>
    </citation>
    <scope>NUCLEOTIDE SEQUENCE [LARGE SCALE GENOMIC DNA]</scope>
    <source>
        <strain evidence="3 4">UAMH5409</strain>
    </source>
</reference>
<dbReference type="OrthoDB" id="4181608at2759"/>